<reference evidence="1 2" key="1">
    <citation type="submission" date="2018-01" db="EMBL/GenBank/DDBJ databases">
        <title>Draft genome of the strawberry crown rot pathogen Phytophthora cactorum.</title>
        <authorList>
            <person name="Armitage A.D."/>
            <person name="Lysoe E."/>
            <person name="Nellist C.F."/>
            <person name="Harrison R.J."/>
            <person name="Brurberg M.B."/>
        </authorList>
    </citation>
    <scope>NUCLEOTIDE SEQUENCE [LARGE SCALE GENOMIC DNA]</scope>
    <source>
        <strain evidence="1 2">10300</strain>
    </source>
</reference>
<dbReference type="EMBL" id="MJFZ01000290">
    <property type="protein sequence ID" value="RAW32135.1"/>
    <property type="molecule type" value="Genomic_DNA"/>
</dbReference>
<dbReference type="VEuPathDB" id="FungiDB:PC110_g11504"/>
<keyword evidence="2" id="KW-1185">Reference proteome</keyword>
<comment type="caution">
    <text evidence="1">The sequence shown here is derived from an EMBL/GenBank/DDBJ whole genome shotgun (WGS) entry which is preliminary data.</text>
</comment>
<sequence length="134" mass="15226">MVLLKNLSDYSILFWMPASSLEHVQTEILRKTTKVLEFVQEKYDKELVKFLGGDLGGDLKKVILPEMRGEVACFNAPHPICIGMGEHWQQNSQSGTRCWVNCLPVWVYPSSGRYIPVNAALPFFSRLLFSSNFA</sequence>
<accession>A0A329S5W8</accession>
<organism evidence="1 2">
    <name type="scientific">Phytophthora cactorum</name>
    <dbReference type="NCBI Taxonomy" id="29920"/>
    <lineage>
        <taxon>Eukaryota</taxon>
        <taxon>Sar</taxon>
        <taxon>Stramenopiles</taxon>
        <taxon>Oomycota</taxon>
        <taxon>Peronosporomycetes</taxon>
        <taxon>Peronosporales</taxon>
        <taxon>Peronosporaceae</taxon>
        <taxon>Phytophthora</taxon>
    </lineage>
</organism>
<evidence type="ECO:0000313" key="1">
    <source>
        <dbReference type="EMBL" id="RAW32135.1"/>
    </source>
</evidence>
<evidence type="ECO:0000313" key="2">
    <source>
        <dbReference type="Proteomes" id="UP000251314"/>
    </source>
</evidence>
<name>A0A329S5W8_9STRA</name>
<dbReference type="AlphaFoldDB" id="A0A329S5W8"/>
<dbReference type="OrthoDB" id="10297409at2759"/>
<proteinExistence type="predicted"/>
<dbReference type="Proteomes" id="UP000251314">
    <property type="component" value="Unassembled WGS sequence"/>
</dbReference>
<protein>
    <submittedName>
        <fullName evidence="1">Uncharacterized protein</fullName>
    </submittedName>
</protein>
<gene>
    <name evidence="1" type="ORF">PC110_g11504</name>
</gene>